<sequence length="66" mass="7905">MNPITLMVVLNIFKYNKKKCEYELNKLKNKNWCTSKSNIQIHITLMIKLDKNNDSHYSNIYKKGKK</sequence>
<dbReference type="PaxDb" id="73239-Q7RGZ0"/>
<dbReference type="InParanoid" id="Q7RGZ0"/>
<accession>Q7RGZ0</accession>
<reference evidence="1 2" key="1">
    <citation type="journal article" date="2002" name="Nature">
        <title>Genome sequence and comparative analysis of the model rodent malaria parasite Plasmodium yoelii yoelii.</title>
        <authorList>
            <person name="Carlton J.M."/>
            <person name="Angiuoli S.V."/>
            <person name="Suh B.B."/>
            <person name="Kooij T.W."/>
            <person name="Pertea M."/>
            <person name="Silva J.C."/>
            <person name="Ermolaeva M.D."/>
            <person name="Allen J.E."/>
            <person name="Selengut J.D."/>
            <person name="Koo H.L."/>
            <person name="Peterson J.D."/>
            <person name="Pop M."/>
            <person name="Kosack D.S."/>
            <person name="Shumway M.F."/>
            <person name="Bidwell S.L."/>
            <person name="Shallom S.J."/>
            <person name="van Aken S.E."/>
            <person name="Riedmuller S.B."/>
            <person name="Feldblyum T.V."/>
            <person name="Cho J.K."/>
            <person name="Quackenbush J."/>
            <person name="Sedegah M."/>
            <person name="Shoaibi A."/>
            <person name="Cummings L.M."/>
            <person name="Florens L."/>
            <person name="Yates J.R."/>
            <person name="Raine J.D."/>
            <person name="Sinden R.E."/>
            <person name="Harris M.A."/>
            <person name="Cunningham D.A."/>
            <person name="Preiser P.R."/>
            <person name="Bergman L.W."/>
            <person name="Vaidya A.B."/>
            <person name="van Lin L.H."/>
            <person name="Janse C.J."/>
            <person name="Waters A.P."/>
            <person name="Smith H.O."/>
            <person name="White O.R."/>
            <person name="Salzberg S.L."/>
            <person name="Venter J.C."/>
            <person name="Fraser C.M."/>
            <person name="Hoffman S.L."/>
            <person name="Gardner M.J."/>
            <person name="Carucci D.J."/>
        </authorList>
    </citation>
    <scope>NUCLEOTIDE SEQUENCE [LARGE SCALE GENOMIC DNA]</scope>
    <source>
        <strain evidence="1 2">17XNL</strain>
    </source>
</reference>
<name>Q7RGZ0_PLAYO</name>
<dbReference type="AlphaFoldDB" id="Q7RGZ0"/>
<dbReference type="Proteomes" id="UP000008553">
    <property type="component" value="Unassembled WGS sequence"/>
</dbReference>
<organism evidence="1 2">
    <name type="scientific">Plasmodium yoelii yoelii</name>
    <dbReference type="NCBI Taxonomy" id="73239"/>
    <lineage>
        <taxon>Eukaryota</taxon>
        <taxon>Sar</taxon>
        <taxon>Alveolata</taxon>
        <taxon>Apicomplexa</taxon>
        <taxon>Aconoidasida</taxon>
        <taxon>Haemosporida</taxon>
        <taxon>Plasmodiidae</taxon>
        <taxon>Plasmodium</taxon>
        <taxon>Plasmodium (Vinckeia)</taxon>
    </lineage>
</organism>
<gene>
    <name evidence="1" type="ORF">PY04206</name>
</gene>
<comment type="caution">
    <text evidence="1">The sequence shown here is derived from an EMBL/GenBank/DDBJ whole genome shotgun (WGS) entry which is preliminary data.</text>
</comment>
<evidence type="ECO:0000313" key="2">
    <source>
        <dbReference type="Proteomes" id="UP000008553"/>
    </source>
</evidence>
<keyword evidence="2" id="KW-1185">Reference proteome</keyword>
<protein>
    <submittedName>
        <fullName evidence="1">Uncharacterized protein</fullName>
    </submittedName>
</protein>
<evidence type="ECO:0000313" key="1">
    <source>
        <dbReference type="EMBL" id="EAA16030.1"/>
    </source>
</evidence>
<dbReference type="EMBL" id="AABL01001256">
    <property type="protein sequence ID" value="EAA16030.1"/>
    <property type="molecule type" value="Genomic_DNA"/>
</dbReference>
<proteinExistence type="predicted"/>